<feature type="transmembrane region" description="Helical" evidence="5">
    <location>
        <begin position="70"/>
        <end position="89"/>
    </location>
</feature>
<dbReference type="Pfam" id="PF01027">
    <property type="entry name" value="Bax1-I"/>
    <property type="match status" value="1"/>
</dbReference>
<keyword evidence="3 5" id="KW-1133">Transmembrane helix</keyword>
<comment type="similarity">
    <text evidence="5">Belongs to the BI1 family.</text>
</comment>
<keyword evidence="4 5" id="KW-0472">Membrane</keyword>
<feature type="transmembrane region" description="Helical" evidence="5">
    <location>
        <begin position="225"/>
        <end position="247"/>
    </location>
</feature>
<protein>
    <submittedName>
        <fullName evidence="6">Uncharacterized protein</fullName>
    </submittedName>
</protein>
<feature type="transmembrane region" description="Helical" evidence="5">
    <location>
        <begin position="126"/>
        <end position="146"/>
    </location>
</feature>
<evidence type="ECO:0000313" key="6">
    <source>
        <dbReference type="EMBL" id="CAD9410961.1"/>
    </source>
</evidence>
<dbReference type="PANTHER" id="PTHR23291:SF47">
    <property type="entry name" value="TRANSMEMBRANE BAX INHIBITOR MOTIF CONTAINING 7"/>
    <property type="match status" value="1"/>
</dbReference>
<dbReference type="PANTHER" id="PTHR23291">
    <property type="entry name" value="BAX INHIBITOR-RELATED"/>
    <property type="match status" value="1"/>
</dbReference>
<evidence type="ECO:0000256" key="2">
    <source>
        <dbReference type="ARBA" id="ARBA00022692"/>
    </source>
</evidence>
<reference evidence="6" key="1">
    <citation type="submission" date="2021-01" db="EMBL/GenBank/DDBJ databases">
        <authorList>
            <person name="Corre E."/>
            <person name="Pelletier E."/>
            <person name="Niang G."/>
            <person name="Scheremetjew M."/>
            <person name="Finn R."/>
            <person name="Kale V."/>
            <person name="Holt S."/>
            <person name="Cochrane G."/>
            <person name="Meng A."/>
            <person name="Brown T."/>
            <person name="Cohen L."/>
        </authorList>
    </citation>
    <scope>NUCLEOTIDE SEQUENCE</scope>
    <source>
        <strain evidence="6">CCMP2222</strain>
    </source>
</reference>
<dbReference type="InterPro" id="IPR006214">
    <property type="entry name" value="Bax_inhibitor_1-related"/>
</dbReference>
<evidence type="ECO:0000256" key="5">
    <source>
        <dbReference type="RuleBase" id="RU004379"/>
    </source>
</evidence>
<evidence type="ECO:0000256" key="1">
    <source>
        <dbReference type="ARBA" id="ARBA00004141"/>
    </source>
</evidence>
<sequence length="251" mass="27149">MAYQEVVDAEQAYQEMGGGNTAIFVKGAATEVRLGFVRKVYGILATQLALTVAVAAAIQQMPMEWVRANIWLMQVSLAGTIATICALSCCPNVGRKYPMNYVLLFGFTFFEAILVGMISATYTKGLVMVCAGITTAIFLGMTVYAWTSKSDFTGMGPYLVGGLISLFVLGLTLPLLSLMGLPIAATTKLYAAGGVLIFTAYIVYDTQLILGEYKGHAHQFQVDDYVIAALNLYLDVINLFLDLLQLLGDSR</sequence>
<dbReference type="AlphaFoldDB" id="A0A7S2BYZ4"/>
<feature type="transmembrane region" description="Helical" evidence="5">
    <location>
        <begin position="101"/>
        <end position="120"/>
    </location>
</feature>
<gene>
    <name evidence="6" type="ORF">AAND1436_LOCUS14410</name>
</gene>
<evidence type="ECO:0000256" key="4">
    <source>
        <dbReference type="ARBA" id="ARBA00023136"/>
    </source>
</evidence>
<feature type="transmembrane region" description="Helical" evidence="5">
    <location>
        <begin position="40"/>
        <end position="58"/>
    </location>
</feature>
<dbReference type="EMBL" id="HBGQ01029160">
    <property type="protein sequence ID" value="CAD9410961.1"/>
    <property type="molecule type" value="Transcribed_RNA"/>
</dbReference>
<proteinExistence type="inferred from homology"/>
<accession>A0A7S2BYZ4</accession>
<keyword evidence="2 5" id="KW-0812">Transmembrane</keyword>
<organism evidence="6">
    <name type="scientific">Alexandrium andersonii</name>
    <dbReference type="NCBI Taxonomy" id="327968"/>
    <lineage>
        <taxon>Eukaryota</taxon>
        <taxon>Sar</taxon>
        <taxon>Alveolata</taxon>
        <taxon>Dinophyceae</taxon>
        <taxon>Gonyaulacales</taxon>
        <taxon>Pyrocystaceae</taxon>
        <taxon>Alexandrium</taxon>
    </lineage>
</organism>
<evidence type="ECO:0000256" key="3">
    <source>
        <dbReference type="ARBA" id="ARBA00022989"/>
    </source>
</evidence>
<name>A0A7S2BYZ4_9DINO</name>
<feature type="transmembrane region" description="Helical" evidence="5">
    <location>
        <begin position="158"/>
        <end position="181"/>
    </location>
</feature>
<comment type="subcellular location">
    <subcellularLocation>
        <location evidence="1">Membrane</location>
        <topology evidence="1">Multi-pass membrane protein</topology>
    </subcellularLocation>
</comment>
<feature type="transmembrane region" description="Helical" evidence="5">
    <location>
        <begin position="187"/>
        <end position="204"/>
    </location>
</feature>
<dbReference type="GO" id="GO:0016020">
    <property type="term" value="C:membrane"/>
    <property type="evidence" value="ECO:0007669"/>
    <property type="project" value="UniProtKB-SubCell"/>
</dbReference>